<feature type="compositionally biased region" description="Low complexity" evidence="1">
    <location>
        <begin position="408"/>
        <end position="423"/>
    </location>
</feature>
<evidence type="ECO:0000313" key="2">
    <source>
        <dbReference type="EMBL" id="CAD1556011.1"/>
    </source>
</evidence>
<feature type="region of interest" description="Disordered" evidence="1">
    <location>
        <begin position="48"/>
        <end position="71"/>
    </location>
</feature>
<protein>
    <submittedName>
        <fullName evidence="2">Uncharacterized protein</fullName>
    </submittedName>
</protein>
<evidence type="ECO:0000256" key="1">
    <source>
        <dbReference type="SAM" id="MobiDB-lite"/>
    </source>
</evidence>
<feature type="region of interest" description="Disordered" evidence="1">
    <location>
        <begin position="340"/>
        <end position="374"/>
    </location>
</feature>
<feature type="region of interest" description="Disordered" evidence="1">
    <location>
        <begin position="393"/>
        <end position="423"/>
    </location>
</feature>
<feature type="compositionally biased region" description="Low complexity" evidence="1">
    <location>
        <begin position="57"/>
        <end position="66"/>
    </location>
</feature>
<dbReference type="AlphaFoldDB" id="A0A6V7JV51"/>
<reference evidence="2" key="1">
    <citation type="submission" date="2020-07" db="EMBL/GenBank/DDBJ databases">
        <authorList>
            <person name="Ferguson B K."/>
        </authorList>
    </citation>
    <scope>NUCLEOTIDE SEQUENCE</scope>
    <source>
        <strain evidence="2">L06</strain>
    </source>
</reference>
<name>A0A6V7JV51_9HYME</name>
<proteinExistence type="predicted"/>
<gene>
    <name evidence="2" type="ORF">BBRV_LOCUS62853</name>
</gene>
<accession>A0A6V7JV51</accession>
<sequence>MLICDEDEPSPVSSDEVFFICEEQKCTDEQKNIKENNPNEKMKIEFYPKLQATSLQKKSSSNTTKGGKSDIDDVKQTEYKKIGNILSRSKKPRKIYCDAASCTSDDNNQTTFEKIITTTTNENNDHETTAHTILVKIQVENCSQCPDKSISVYSQDMGNTQKKINCIEQCRIKKSKTVAVQVNFNSIESAVESSQCVKISKIRRCSRASRFSQTSIKSKKNNDNDNADKPSSASTEGSKIYLWRGKNFKSQSLIQKSSSNDKKSIEDVTIDEKAKKITEKSLSVDRGSLKKKKAQAISPLKKLNRSSLTIASDKTNMNLSKYSPCASRLAASSKILGNNVNSSSTLSPDSPLHAVMPRSPGRTTETPAPEKTEAEKMTLQASLSLNIDHFKKTHPTPRSRSVGDSCVTSPTSEATTTTMSYSPTGTEILSLDEVGQQNTTTNDLSLSAPDLKVLNGTGLGLVNGGKVNLETKC</sequence>
<organism evidence="2">
    <name type="scientific">Bracon brevicornis</name>
    <dbReference type="NCBI Taxonomy" id="1563983"/>
    <lineage>
        <taxon>Eukaryota</taxon>
        <taxon>Metazoa</taxon>
        <taxon>Ecdysozoa</taxon>
        <taxon>Arthropoda</taxon>
        <taxon>Hexapoda</taxon>
        <taxon>Insecta</taxon>
        <taxon>Pterygota</taxon>
        <taxon>Neoptera</taxon>
        <taxon>Endopterygota</taxon>
        <taxon>Hymenoptera</taxon>
        <taxon>Apocrita</taxon>
        <taxon>Ichneumonoidea</taxon>
        <taxon>Braconidae</taxon>
        <taxon>Braconinae</taxon>
        <taxon>Bracon</taxon>
    </lineage>
</organism>
<dbReference type="EMBL" id="CADCXW020000021">
    <property type="protein sequence ID" value="CAD1556011.1"/>
    <property type="molecule type" value="Genomic_DNA"/>
</dbReference>
<feature type="region of interest" description="Disordered" evidence="1">
    <location>
        <begin position="211"/>
        <end position="236"/>
    </location>
</feature>